<keyword evidence="2" id="KW-0813">Transport</keyword>
<comment type="caution">
    <text evidence="8">The sequence shown here is derived from an EMBL/GenBank/DDBJ whole genome shotgun (WGS) entry which is preliminary data.</text>
</comment>
<name>A0ABW3M2Q0_9GAMM</name>
<evidence type="ECO:0000256" key="2">
    <source>
        <dbReference type="ARBA" id="ARBA00022448"/>
    </source>
</evidence>
<dbReference type="CDD" id="cd06173">
    <property type="entry name" value="MFS_MefA_like"/>
    <property type="match status" value="1"/>
</dbReference>
<dbReference type="InterPro" id="IPR036259">
    <property type="entry name" value="MFS_trans_sf"/>
</dbReference>
<feature type="transmembrane region" description="Helical" evidence="7">
    <location>
        <begin position="347"/>
        <end position="369"/>
    </location>
</feature>
<dbReference type="Proteomes" id="UP001597033">
    <property type="component" value="Unassembled WGS sequence"/>
</dbReference>
<dbReference type="RefSeq" id="WP_162375768.1">
    <property type="nucleotide sequence ID" value="NZ_JBHTKN010000013.1"/>
</dbReference>
<feature type="transmembrane region" description="Helical" evidence="7">
    <location>
        <begin position="218"/>
        <end position="240"/>
    </location>
</feature>
<accession>A0ABW3M2Q0</accession>
<evidence type="ECO:0000256" key="6">
    <source>
        <dbReference type="ARBA" id="ARBA00023136"/>
    </source>
</evidence>
<organism evidence="8 9">
    <name type="scientific">Pseudoxanthomonas kaohsiungensis</name>
    <dbReference type="NCBI Taxonomy" id="283923"/>
    <lineage>
        <taxon>Bacteria</taxon>
        <taxon>Pseudomonadati</taxon>
        <taxon>Pseudomonadota</taxon>
        <taxon>Gammaproteobacteria</taxon>
        <taxon>Lysobacterales</taxon>
        <taxon>Lysobacteraceae</taxon>
        <taxon>Pseudoxanthomonas</taxon>
    </lineage>
</organism>
<evidence type="ECO:0000313" key="9">
    <source>
        <dbReference type="Proteomes" id="UP001597033"/>
    </source>
</evidence>
<protein>
    <submittedName>
        <fullName evidence="8">MFS transporter</fullName>
    </submittedName>
</protein>
<evidence type="ECO:0000256" key="1">
    <source>
        <dbReference type="ARBA" id="ARBA00004651"/>
    </source>
</evidence>
<keyword evidence="3" id="KW-1003">Cell membrane</keyword>
<keyword evidence="5 7" id="KW-1133">Transmembrane helix</keyword>
<reference evidence="9" key="1">
    <citation type="journal article" date="2019" name="Int. J. Syst. Evol. Microbiol.">
        <title>The Global Catalogue of Microorganisms (GCM) 10K type strain sequencing project: providing services to taxonomists for standard genome sequencing and annotation.</title>
        <authorList>
            <consortium name="The Broad Institute Genomics Platform"/>
            <consortium name="The Broad Institute Genome Sequencing Center for Infectious Disease"/>
            <person name="Wu L."/>
            <person name="Ma J."/>
        </authorList>
    </citation>
    <scope>NUCLEOTIDE SEQUENCE [LARGE SCALE GENOMIC DNA]</scope>
    <source>
        <strain evidence="9">CCUG 55854</strain>
    </source>
</reference>
<proteinExistence type="predicted"/>
<dbReference type="Pfam" id="PF07690">
    <property type="entry name" value="MFS_1"/>
    <property type="match status" value="1"/>
</dbReference>
<dbReference type="EMBL" id="JBHTKN010000013">
    <property type="protein sequence ID" value="MFD1043644.1"/>
    <property type="molecule type" value="Genomic_DNA"/>
</dbReference>
<feature type="transmembrane region" description="Helical" evidence="7">
    <location>
        <begin position="375"/>
        <end position="397"/>
    </location>
</feature>
<dbReference type="PANTHER" id="PTHR43266">
    <property type="entry name" value="MACROLIDE-EFFLUX PROTEIN"/>
    <property type="match status" value="1"/>
</dbReference>
<evidence type="ECO:0000256" key="7">
    <source>
        <dbReference type="SAM" id="Phobius"/>
    </source>
</evidence>
<feature type="transmembrane region" description="Helical" evidence="7">
    <location>
        <begin position="12"/>
        <end position="36"/>
    </location>
</feature>
<keyword evidence="6 7" id="KW-0472">Membrane</keyword>
<dbReference type="PANTHER" id="PTHR43266:SF2">
    <property type="entry name" value="MAJOR FACILITATOR SUPERFAMILY (MFS) PROFILE DOMAIN-CONTAINING PROTEIN"/>
    <property type="match status" value="1"/>
</dbReference>
<feature type="transmembrane region" description="Helical" evidence="7">
    <location>
        <begin position="314"/>
        <end position="335"/>
    </location>
</feature>
<evidence type="ECO:0000256" key="5">
    <source>
        <dbReference type="ARBA" id="ARBA00022989"/>
    </source>
</evidence>
<feature type="transmembrane region" description="Helical" evidence="7">
    <location>
        <begin position="42"/>
        <end position="64"/>
    </location>
</feature>
<comment type="subcellular location">
    <subcellularLocation>
        <location evidence="1">Cell membrane</location>
        <topology evidence="1">Multi-pass membrane protein</topology>
    </subcellularLocation>
</comment>
<gene>
    <name evidence="8" type="ORF">ACFQ2N_14925</name>
</gene>
<evidence type="ECO:0000256" key="3">
    <source>
        <dbReference type="ARBA" id="ARBA00022475"/>
    </source>
</evidence>
<dbReference type="SUPFAM" id="SSF103473">
    <property type="entry name" value="MFS general substrate transporter"/>
    <property type="match status" value="1"/>
</dbReference>
<dbReference type="InterPro" id="IPR011701">
    <property type="entry name" value="MFS"/>
</dbReference>
<evidence type="ECO:0000313" key="8">
    <source>
        <dbReference type="EMBL" id="MFD1043644.1"/>
    </source>
</evidence>
<keyword evidence="9" id="KW-1185">Reference proteome</keyword>
<evidence type="ECO:0000256" key="4">
    <source>
        <dbReference type="ARBA" id="ARBA00022692"/>
    </source>
</evidence>
<sequence length="407" mass="43250">MLEVLRHPQFRRLFTAQLVALVGTGLATVALALLAYDLAGPSAGAVLGTALAIKMVVYVLLSPLSGAMVPLNLRKPVLVALDLVRAAVALTLPFVTEIWQVYVLIALLQSASACFTPLFQALIPEILKEERDYTRALSLSRLAYDLESLLSPALAAALLTLVSFHGLFAGTSIGFVLSAVLVVTTAFPVAQAASRTGSPYHRALRGMRIYLHTPRLRGLLALNLCAAAGGAMVFVNTVVIVRSELGGGEREVAWLLAAFGIGSMLMALSLPWVLDRRSDRQVMLVGGAAMAALLLAAASYWFVSGGHVRWSLVVPTWTALGLAYAALVTPGGRLLRRSASEEDLPFLFAAQFSLSHACWLIAYPLAGWIGARFGLAVALLGLASMAVLGTLFASITWRRGDERVSSA</sequence>
<feature type="transmembrane region" description="Helical" evidence="7">
    <location>
        <begin position="282"/>
        <end position="302"/>
    </location>
</feature>
<dbReference type="Gene3D" id="1.20.1250.20">
    <property type="entry name" value="MFS general substrate transporter like domains"/>
    <property type="match status" value="1"/>
</dbReference>
<feature type="transmembrane region" description="Helical" evidence="7">
    <location>
        <begin position="252"/>
        <end position="270"/>
    </location>
</feature>
<keyword evidence="4 7" id="KW-0812">Transmembrane</keyword>